<dbReference type="EMBL" id="VBQZ03000053">
    <property type="protein sequence ID" value="MXQ89174.1"/>
    <property type="molecule type" value="Genomic_DNA"/>
</dbReference>
<comment type="caution">
    <text evidence="1">The sequence shown here is derived from an EMBL/GenBank/DDBJ whole genome shotgun (WGS) entry which is preliminary data.</text>
</comment>
<organism evidence="1 2">
    <name type="scientific">Bos mutus</name>
    <name type="common">wild yak</name>
    <dbReference type="NCBI Taxonomy" id="72004"/>
    <lineage>
        <taxon>Eukaryota</taxon>
        <taxon>Metazoa</taxon>
        <taxon>Chordata</taxon>
        <taxon>Craniata</taxon>
        <taxon>Vertebrata</taxon>
        <taxon>Euteleostomi</taxon>
        <taxon>Mammalia</taxon>
        <taxon>Eutheria</taxon>
        <taxon>Laurasiatheria</taxon>
        <taxon>Artiodactyla</taxon>
        <taxon>Ruminantia</taxon>
        <taxon>Pecora</taxon>
        <taxon>Bovidae</taxon>
        <taxon>Bovinae</taxon>
        <taxon>Bos</taxon>
    </lineage>
</organism>
<evidence type="ECO:0000313" key="2">
    <source>
        <dbReference type="Proteomes" id="UP000322234"/>
    </source>
</evidence>
<evidence type="ECO:0000313" key="1">
    <source>
        <dbReference type="EMBL" id="MXQ89174.1"/>
    </source>
</evidence>
<sequence>MAARDISEYVLPCERVCREMLMLAASAAAAEDEEDAERHQELLLDAFLQLPLVLKWRQNGACNHGNSLMFFFRKP</sequence>
<name>A0A6B0RME0_9CETA</name>
<accession>A0A6B0RME0</accession>
<proteinExistence type="predicted"/>
<reference evidence="1" key="1">
    <citation type="submission" date="2019-10" db="EMBL/GenBank/DDBJ databases">
        <title>The sequence and de novo assembly of the wild yak genome.</title>
        <authorList>
            <person name="Liu Y."/>
        </authorList>
    </citation>
    <scope>NUCLEOTIDE SEQUENCE [LARGE SCALE GENOMIC DNA]</scope>
    <source>
        <strain evidence="1">WY2019</strain>
    </source>
</reference>
<keyword evidence="2" id="KW-1185">Reference proteome</keyword>
<dbReference type="AlphaFoldDB" id="A0A6B0RME0"/>
<dbReference type="Proteomes" id="UP000322234">
    <property type="component" value="Unassembled WGS sequence"/>
</dbReference>
<gene>
    <name evidence="1" type="ORF">E5288_WYG015087</name>
</gene>
<protein>
    <submittedName>
        <fullName evidence="1">Uncharacterized protein</fullName>
    </submittedName>
</protein>